<evidence type="ECO:0000313" key="1">
    <source>
        <dbReference type="EMBL" id="GMS96120.1"/>
    </source>
</evidence>
<protein>
    <submittedName>
        <fullName evidence="1">Uncharacterized protein</fullName>
    </submittedName>
</protein>
<accession>A0AAV5TPE5</accession>
<evidence type="ECO:0000313" key="2">
    <source>
        <dbReference type="Proteomes" id="UP001432027"/>
    </source>
</evidence>
<dbReference type="Proteomes" id="UP001432027">
    <property type="component" value="Unassembled WGS sequence"/>
</dbReference>
<reference evidence="1" key="1">
    <citation type="submission" date="2023-10" db="EMBL/GenBank/DDBJ databases">
        <title>Genome assembly of Pristionchus species.</title>
        <authorList>
            <person name="Yoshida K."/>
            <person name="Sommer R.J."/>
        </authorList>
    </citation>
    <scope>NUCLEOTIDE SEQUENCE</scope>
    <source>
        <strain evidence="1">RS0144</strain>
    </source>
</reference>
<comment type="caution">
    <text evidence="1">The sequence shown here is derived from an EMBL/GenBank/DDBJ whole genome shotgun (WGS) entry which is preliminary data.</text>
</comment>
<feature type="non-terminal residue" evidence="1">
    <location>
        <position position="1"/>
    </location>
</feature>
<sequence length="267" mass="29852">GENMSVVGASEKIGVNRVVLFRLMNMVRIAMGFPPLDGPHPASLRQFETRPHSVGTGERPIPVRRVFGVVKQREAPPTPEPSVSPELYEESCPKSSEISLTDEPLIPHETISQFIMPSPASTGRELMRESLQLIKGATMSEAELMSIADAKMEIMCTEQSIALHCATIASRGTVLREEFRMEFTGNYNRLESYFKNLLLRHKQDGNPSIIRALSIFVADRKANFNEIVAKEKDVNQLLRTMLRMALFERKLESAQIRVVALVSSNAI</sequence>
<organism evidence="1 2">
    <name type="scientific">Pristionchus entomophagus</name>
    <dbReference type="NCBI Taxonomy" id="358040"/>
    <lineage>
        <taxon>Eukaryota</taxon>
        <taxon>Metazoa</taxon>
        <taxon>Ecdysozoa</taxon>
        <taxon>Nematoda</taxon>
        <taxon>Chromadorea</taxon>
        <taxon>Rhabditida</taxon>
        <taxon>Rhabditina</taxon>
        <taxon>Diplogasteromorpha</taxon>
        <taxon>Diplogasteroidea</taxon>
        <taxon>Neodiplogasteridae</taxon>
        <taxon>Pristionchus</taxon>
    </lineage>
</organism>
<gene>
    <name evidence="1" type="ORF">PENTCL1PPCAC_18295</name>
</gene>
<dbReference type="AlphaFoldDB" id="A0AAV5TPE5"/>
<keyword evidence="2" id="KW-1185">Reference proteome</keyword>
<name>A0AAV5TPE5_9BILA</name>
<dbReference type="EMBL" id="BTSX01000004">
    <property type="protein sequence ID" value="GMS96120.1"/>
    <property type="molecule type" value="Genomic_DNA"/>
</dbReference>
<proteinExistence type="predicted"/>